<evidence type="ECO:0000256" key="14">
    <source>
        <dbReference type="ARBA" id="ARBA00066144"/>
    </source>
</evidence>
<evidence type="ECO:0000256" key="16">
    <source>
        <dbReference type="ARBA" id="ARBA00076088"/>
    </source>
</evidence>
<dbReference type="GeneTree" id="ENSGT00390000002234"/>
<dbReference type="InterPro" id="IPR036390">
    <property type="entry name" value="WH_DNA-bd_sf"/>
</dbReference>
<dbReference type="PANTHER" id="PTHR14966">
    <property type="entry name" value="Z-DNA-BINDING PROTEIN 1"/>
    <property type="match status" value="1"/>
</dbReference>
<dbReference type="PROSITE" id="PS50139">
    <property type="entry name" value="Z_BINDING"/>
    <property type="match status" value="2"/>
</dbReference>
<dbReference type="EMBL" id="AAQR03050697">
    <property type="status" value="NOT_ANNOTATED_CDS"/>
    <property type="molecule type" value="Genomic_DNA"/>
</dbReference>
<keyword evidence="20" id="KW-1185">Reference proteome</keyword>
<dbReference type="SUPFAM" id="SSF46785">
    <property type="entry name" value="Winged helix' DNA-binding domain"/>
    <property type="match status" value="2"/>
</dbReference>
<reference evidence="19" key="3">
    <citation type="submission" date="2025-09" db="UniProtKB">
        <authorList>
            <consortium name="Ensembl"/>
        </authorList>
    </citation>
    <scope>IDENTIFICATION</scope>
</reference>
<keyword evidence="10" id="KW-0694">RNA-binding</keyword>
<evidence type="ECO:0000256" key="10">
    <source>
        <dbReference type="ARBA" id="ARBA00022884"/>
    </source>
</evidence>
<dbReference type="GO" id="GO:0140374">
    <property type="term" value="P:antiviral innate immune response"/>
    <property type="evidence" value="ECO:0007669"/>
    <property type="project" value="Ensembl"/>
</dbReference>
<reference evidence="19" key="2">
    <citation type="submission" date="2025-08" db="UniProtKB">
        <authorList>
            <consortium name="Ensembl"/>
        </authorList>
    </citation>
    <scope>IDENTIFICATION</scope>
</reference>
<evidence type="ECO:0000256" key="1">
    <source>
        <dbReference type="ARBA" id="ARBA00004123"/>
    </source>
</evidence>
<dbReference type="Pfam" id="PF02295">
    <property type="entry name" value="z-alpha"/>
    <property type="match status" value="1"/>
</dbReference>
<evidence type="ECO:0000313" key="19">
    <source>
        <dbReference type="Ensembl" id="ENSOGAP00000013144.2"/>
    </source>
</evidence>
<dbReference type="InterPro" id="IPR042371">
    <property type="entry name" value="Z_dom"/>
</dbReference>
<evidence type="ECO:0000256" key="3">
    <source>
        <dbReference type="ARBA" id="ARBA00022490"/>
    </source>
</evidence>
<dbReference type="GO" id="GO:0005829">
    <property type="term" value="C:cytosol"/>
    <property type="evidence" value="ECO:0007669"/>
    <property type="project" value="Ensembl"/>
</dbReference>
<dbReference type="InterPro" id="IPR036388">
    <property type="entry name" value="WH-like_DNA-bd_sf"/>
</dbReference>
<proteinExistence type="predicted"/>
<evidence type="ECO:0000256" key="13">
    <source>
        <dbReference type="ARBA" id="ARBA00023242"/>
    </source>
</evidence>
<evidence type="ECO:0000256" key="6">
    <source>
        <dbReference type="ARBA" id="ARBA00022590"/>
    </source>
</evidence>
<dbReference type="STRING" id="30611.ENSOGAP00000013144"/>
<organism evidence="19 20">
    <name type="scientific">Otolemur garnettii</name>
    <name type="common">Small-eared galago</name>
    <name type="synonym">Garnett's greater bushbaby</name>
    <dbReference type="NCBI Taxonomy" id="30611"/>
    <lineage>
        <taxon>Eukaryota</taxon>
        <taxon>Metazoa</taxon>
        <taxon>Chordata</taxon>
        <taxon>Craniata</taxon>
        <taxon>Vertebrata</taxon>
        <taxon>Euteleostomi</taxon>
        <taxon>Mammalia</taxon>
        <taxon>Eutheria</taxon>
        <taxon>Euarchontoglires</taxon>
        <taxon>Primates</taxon>
        <taxon>Strepsirrhini</taxon>
        <taxon>Lorisiformes</taxon>
        <taxon>Galagidae</taxon>
        <taxon>Otolemur</taxon>
    </lineage>
</organism>
<evidence type="ECO:0000256" key="11">
    <source>
        <dbReference type="ARBA" id="ARBA00023118"/>
    </source>
</evidence>
<dbReference type="GO" id="GO:0003677">
    <property type="term" value="F:DNA binding"/>
    <property type="evidence" value="ECO:0007669"/>
    <property type="project" value="UniProtKB-KW"/>
</dbReference>
<comment type="subunit">
    <text evidence="14">Homodimer. Interacts (via RIP homotypic interaction motif) with RIPK3; leading to RIPK3 activation and necroptosis; interaction is enhanced by CASP6. Interacts (via RIP homotypic interaction motif) with RIPK1. Component of the AIM2 PANoptosome complex, a multiprotein complex that drives inflammatory cell death (PANoptosis).</text>
</comment>
<feature type="domain" description="Z-binding" evidence="18">
    <location>
        <begin position="8"/>
        <end position="70"/>
    </location>
</feature>
<evidence type="ECO:0000256" key="15">
    <source>
        <dbReference type="ARBA" id="ARBA00070324"/>
    </source>
</evidence>
<evidence type="ECO:0000256" key="17">
    <source>
        <dbReference type="SAM" id="MobiDB-lite"/>
    </source>
</evidence>
<dbReference type="GO" id="GO:0003726">
    <property type="term" value="F:double-stranded RNA adenosine deaminase activity"/>
    <property type="evidence" value="ECO:0007669"/>
    <property type="project" value="InterPro"/>
</dbReference>
<feature type="region of interest" description="Disordered" evidence="17">
    <location>
        <begin position="61"/>
        <end position="110"/>
    </location>
</feature>
<dbReference type="GO" id="GO:0060545">
    <property type="term" value="P:positive regulation of necroptotic process"/>
    <property type="evidence" value="ECO:0007669"/>
    <property type="project" value="Ensembl"/>
</dbReference>
<dbReference type="Proteomes" id="UP000005225">
    <property type="component" value="Unassembled WGS sequence"/>
</dbReference>
<evidence type="ECO:0000256" key="8">
    <source>
        <dbReference type="ARBA" id="ARBA00022737"/>
    </source>
</evidence>
<comment type="subcellular location">
    <subcellularLocation>
        <location evidence="2">Cytoplasm</location>
    </subcellularLocation>
    <subcellularLocation>
        <location evidence="1">Nucleus</location>
    </subcellularLocation>
</comment>
<protein>
    <recommendedName>
        <fullName evidence="15">Z-DNA-binding protein 1</fullName>
    </recommendedName>
    <alternativeName>
        <fullName evidence="16">Tumor stroma and activated macrophage protein DLM-1</fullName>
    </alternativeName>
</protein>
<dbReference type="Gene3D" id="1.10.10.10">
    <property type="entry name" value="Winged helix-like DNA-binding domain superfamily/Winged helix DNA-binding domain"/>
    <property type="match status" value="2"/>
</dbReference>
<sequence length="401" mass="43468">MAELPAALGKGDDLEQKILQVLRDASSPVKTVQLVKECQVPKKELNRVLYQMKKELKVSLESPTTWSLARGGPEGAAPTEMAQPNHAEQQEGTVATPEQPGPGLSERPHPPEAEIFRYLKDKGPHNALAIAQALGMRTAKEVNPDLYKMKNKHLLDLDEKSKLWTIYRPEDSGRRNQSAEVIYQQNAVNVFYQKEPHSQIFIANSSNTQIGHGNTITTQVASGENGPIAPPHLPPMVPGDSSTPSAWSPQDIRLEQSLLRRVQLGHGNEMNLHGIPSEGQRRTLSRSPPVFATADSPEALFEVRMPGPGPQHEGDAVQKVNIKNCLLEDACIGNSNRMTVQPGAGGGAGSGDAGPSVFSAPDPVHEASRPRSRFPQDAGQAAHQYSTTLSPSMRAMSLGER</sequence>
<dbReference type="OMA" id="PATWCLA"/>
<evidence type="ECO:0000259" key="18">
    <source>
        <dbReference type="PROSITE" id="PS50139"/>
    </source>
</evidence>
<feature type="domain" description="Z-binding" evidence="18">
    <location>
        <begin position="105"/>
        <end position="168"/>
    </location>
</feature>
<keyword evidence="8" id="KW-0677">Repeat</keyword>
<keyword evidence="5" id="KW-0399">Innate immunity</keyword>
<evidence type="ECO:0000256" key="7">
    <source>
        <dbReference type="ARBA" id="ARBA00022703"/>
    </source>
</evidence>
<keyword evidence="13" id="KW-0539">Nucleus</keyword>
<evidence type="ECO:0000256" key="5">
    <source>
        <dbReference type="ARBA" id="ARBA00022588"/>
    </source>
</evidence>
<dbReference type="PANTHER" id="PTHR14966:SF0">
    <property type="entry name" value="Z-DNA-BINDING PROTEIN 1"/>
    <property type="match status" value="1"/>
</dbReference>
<keyword evidence="4" id="KW-0945">Host-virus interaction</keyword>
<dbReference type="GO" id="GO:0060340">
    <property type="term" value="P:positive regulation of type I interferon-mediated signaling pathway"/>
    <property type="evidence" value="ECO:0007669"/>
    <property type="project" value="InterPro"/>
</dbReference>
<feature type="compositionally biased region" description="Gly residues" evidence="17">
    <location>
        <begin position="343"/>
        <end position="352"/>
    </location>
</feature>
<evidence type="ECO:0000256" key="9">
    <source>
        <dbReference type="ARBA" id="ARBA00022859"/>
    </source>
</evidence>
<dbReference type="HOGENOM" id="CLU_053260_0_0_1"/>
<reference evidence="20" key="1">
    <citation type="submission" date="2011-03" db="EMBL/GenBank/DDBJ databases">
        <title>Version 3 of the genome sequence of Otolemur garnettii (Bushbaby).</title>
        <authorList>
            <consortium name="The Broad Institute Genome Sequencing Platform"/>
            <person name="Di Palma F."/>
            <person name="Johnson J."/>
            <person name="Lander E.S."/>
            <person name="Lindblad-Toh K."/>
            <person name="Jaffe D.B."/>
            <person name="Gnerre S."/>
            <person name="MacCallum I."/>
            <person name="Przybylski D."/>
            <person name="Ribeiro F.J."/>
            <person name="Burton J.N."/>
            <person name="Walker B.J."/>
            <person name="Sharpe T."/>
            <person name="Hall G."/>
        </authorList>
    </citation>
    <scope>NUCLEOTIDE SEQUENCE [LARGE SCALE GENOMIC DNA]</scope>
</reference>
<dbReference type="GO" id="GO:0097527">
    <property type="term" value="P:necroptotic signaling pathway"/>
    <property type="evidence" value="ECO:0007669"/>
    <property type="project" value="Ensembl"/>
</dbReference>
<evidence type="ECO:0000256" key="2">
    <source>
        <dbReference type="ARBA" id="ARBA00004496"/>
    </source>
</evidence>
<name>H0XBP7_OTOGA</name>
<evidence type="ECO:0000256" key="12">
    <source>
        <dbReference type="ARBA" id="ARBA00023125"/>
    </source>
</evidence>
<dbReference type="SMART" id="SM00550">
    <property type="entry name" value="Zalpha"/>
    <property type="match status" value="2"/>
</dbReference>
<keyword evidence="12" id="KW-0238">DNA-binding</keyword>
<dbReference type="InParanoid" id="H0XBP7"/>
<dbReference type="eggNOG" id="ENOG502SRWE">
    <property type="taxonomic scope" value="Eukaryota"/>
</dbReference>
<dbReference type="InterPro" id="IPR042361">
    <property type="entry name" value="ZBP1"/>
</dbReference>
<accession>H0XBP7</accession>
<dbReference type="FunFam" id="1.10.10.10:FF:000466">
    <property type="entry name" value="Z-DNA binding protein 1"/>
    <property type="match status" value="1"/>
</dbReference>
<keyword evidence="11" id="KW-0051">Antiviral defense</keyword>
<feature type="region of interest" description="Disordered" evidence="17">
    <location>
        <begin position="342"/>
        <end position="401"/>
    </location>
</feature>
<keyword evidence="7" id="KW-0053">Apoptosis</keyword>
<dbReference type="GO" id="GO:0003723">
    <property type="term" value="F:RNA binding"/>
    <property type="evidence" value="ECO:0007669"/>
    <property type="project" value="UniProtKB-KW"/>
</dbReference>
<keyword evidence="3" id="KW-0963">Cytoplasm</keyword>
<evidence type="ECO:0000313" key="20">
    <source>
        <dbReference type="Proteomes" id="UP000005225"/>
    </source>
</evidence>
<dbReference type="Ensembl" id="ENSOGAT00000014676.2">
    <property type="protein sequence ID" value="ENSOGAP00000013144.2"/>
    <property type="gene ID" value="ENSOGAG00000014671.2"/>
</dbReference>
<dbReference type="GO" id="GO:0006915">
    <property type="term" value="P:apoptotic process"/>
    <property type="evidence" value="ECO:0007669"/>
    <property type="project" value="UniProtKB-KW"/>
</dbReference>
<dbReference type="GO" id="GO:0005634">
    <property type="term" value="C:nucleus"/>
    <property type="evidence" value="ECO:0007669"/>
    <property type="project" value="UniProtKB-SubCell"/>
</dbReference>
<keyword evidence="6" id="KW-1210">Necrosis</keyword>
<dbReference type="GO" id="GO:0097528">
    <property type="term" value="P:execution phase of necroptosis"/>
    <property type="evidence" value="ECO:0007669"/>
    <property type="project" value="Ensembl"/>
</dbReference>
<dbReference type="AlphaFoldDB" id="H0XBP7"/>
<dbReference type="FunCoup" id="H0XBP7">
    <property type="interactions" value="705"/>
</dbReference>
<evidence type="ECO:0000256" key="4">
    <source>
        <dbReference type="ARBA" id="ARBA00022581"/>
    </source>
</evidence>
<keyword evidence="9" id="KW-0391">Immunity</keyword>
<dbReference type="FunFam" id="1.10.10.10:FF:000525">
    <property type="entry name" value="Z-DNA binding protein 1"/>
    <property type="match status" value="1"/>
</dbReference>